<organism evidence="1 2">
    <name type="scientific">Deinococcus radiopugnans ATCC 19172</name>
    <dbReference type="NCBI Taxonomy" id="585398"/>
    <lineage>
        <taxon>Bacteria</taxon>
        <taxon>Thermotogati</taxon>
        <taxon>Deinococcota</taxon>
        <taxon>Deinococci</taxon>
        <taxon>Deinococcales</taxon>
        <taxon>Deinococcaceae</taxon>
        <taxon>Deinococcus</taxon>
    </lineage>
</organism>
<sequence>MTEINMTDVPKAQRTGLLIPANRSHFAEPRHTAASDLGFTLV</sequence>
<dbReference type="Proteomes" id="UP000629870">
    <property type="component" value="Unassembled WGS sequence"/>
</dbReference>
<reference evidence="1 2" key="1">
    <citation type="submission" date="2020-08" db="EMBL/GenBank/DDBJ databases">
        <title>Genomic Encyclopedia of Type Strains, Phase IV (KMG-IV): sequencing the most valuable type-strain genomes for metagenomic binning, comparative biology and taxonomic classification.</title>
        <authorList>
            <person name="Goeker M."/>
        </authorList>
    </citation>
    <scope>NUCLEOTIDE SEQUENCE [LARGE SCALE GENOMIC DNA]</scope>
    <source>
        <strain evidence="1 2">DSM 12027</strain>
    </source>
</reference>
<protein>
    <submittedName>
        <fullName evidence="1">Uncharacterized protein</fullName>
    </submittedName>
</protein>
<keyword evidence="2" id="KW-1185">Reference proteome</keyword>
<name>A0ABR6NQU1_9DEIO</name>
<accession>A0ABR6NQU1</accession>
<gene>
    <name evidence="1" type="ORF">HNQ04_001051</name>
</gene>
<evidence type="ECO:0000313" key="2">
    <source>
        <dbReference type="Proteomes" id="UP000629870"/>
    </source>
</evidence>
<dbReference type="EMBL" id="JACHEW010000004">
    <property type="protein sequence ID" value="MBB6015819.1"/>
    <property type="molecule type" value="Genomic_DNA"/>
</dbReference>
<proteinExistence type="predicted"/>
<comment type="caution">
    <text evidence="1">The sequence shown here is derived from an EMBL/GenBank/DDBJ whole genome shotgun (WGS) entry which is preliminary data.</text>
</comment>
<dbReference type="RefSeq" id="WP_260170080.1">
    <property type="nucleotide sequence ID" value="NZ_JACHEW010000004.1"/>
</dbReference>
<evidence type="ECO:0000313" key="1">
    <source>
        <dbReference type="EMBL" id="MBB6015819.1"/>
    </source>
</evidence>